<name>A0AAD7RGG1_9TELE</name>
<organism evidence="2 3">
    <name type="scientific">Aldrovandia affinis</name>
    <dbReference type="NCBI Taxonomy" id="143900"/>
    <lineage>
        <taxon>Eukaryota</taxon>
        <taxon>Metazoa</taxon>
        <taxon>Chordata</taxon>
        <taxon>Craniata</taxon>
        <taxon>Vertebrata</taxon>
        <taxon>Euteleostomi</taxon>
        <taxon>Actinopterygii</taxon>
        <taxon>Neopterygii</taxon>
        <taxon>Teleostei</taxon>
        <taxon>Notacanthiformes</taxon>
        <taxon>Halosauridae</taxon>
        <taxon>Aldrovandia</taxon>
    </lineage>
</organism>
<evidence type="ECO:0000313" key="3">
    <source>
        <dbReference type="Proteomes" id="UP001221898"/>
    </source>
</evidence>
<comment type="caution">
    <text evidence="2">The sequence shown here is derived from an EMBL/GenBank/DDBJ whole genome shotgun (WGS) entry which is preliminary data.</text>
</comment>
<dbReference type="EMBL" id="JAINUG010000293">
    <property type="protein sequence ID" value="KAJ8383467.1"/>
    <property type="molecule type" value="Genomic_DNA"/>
</dbReference>
<evidence type="ECO:0000313" key="2">
    <source>
        <dbReference type="EMBL" id="KAJ8383467.1"/>
    </source>
</evidence>
<accession>A0AAD7RGG1</accession>
<keyword evidence="3" id="KW-1185">Reference proteome</keyword>
<gene>
    <name evidence="2" type="ORF">AAFF_G00220630</name>
</gene>
<feature type="compositionally biased region" description="Basic residues" evidence="1">
    <location>
        <begin position="26"/>
        <end position="37"/>
    </location>
</feature>
<dbReference type="AlphaFoldDB" id="A0AAD7RGG1"/>
<sequence>MEREKRKRETVRVASIIPPPARALRFKKRNKNRRERKYVKDFLHSELGGSSRTGGSAQGRPLFRSASGGGLSSKPIGLLEPEAQRNPQNWKRKARGPAIHGNGVSFPQTHQGLFLAGVAAPRRFQSARFKRSPLSRAALNGKPNGARRAPATHTNCPVPCKTFLEMPAAEWFGEETYRLFLLWPVPSRGKHVFTAEQFVMF</sequence>
<protein>
    <submittedName>
        <fullName evidence="2">Uncharacterized protein</fullName>
    </submittedName>
</protein>
<feature type="region of interest" description="Disordered" evidence="1">
    <location>
        <begin position="26"/>
        <end position="95"/>
    </location>
</feature>
<proteinExistence type="predicted"/>
<dbReference type="Proteomes" id="UP001221898">
    <property type="component" value="Unassembled WGS sequence"/>
</dbReference>
<evidence type="ECO:0000256" key="1">
    <source>
        <dbReference type="SAM" id="MobiDB-lite"/>
    </source>
</evidence>
<reference evidence="2" key="1">
    <citation type="journal article" date="2023" name="Science">
        <title>Genome structures resolve the early diversification of teleost fishes.</title>
        <authorList>
            <person name="Parey E."/>
            <person name="Louis A."/>
            <person name="Montfort J."/>
            <person name="Bouchez O."/>
            <person name="Roques C."/>
            <person name="Iampietro C."/>
            <person name="Lluch J."/>
            <person name="Castinel A."/>
            <person name="Donnadieu C."/>
            <person name="Desvignes T."/>
            <person name="Floi Bucao C."/>
            <person name="Jouanno E."/>
            <person name="Wen M."/>
            <person name="Mejri S."/>
            <person name="Dirks R."/>
            <person name="Jansen H."/>
            <person name="Henkel C."/>
            <person name="Chen W.J."/>
            <person name="Zahm M."/>
            <person name="Cabau C."/>
            <person name="Klopp C."/>
            <person name="Thompson A.W."/>
            <person name="Robinson-Rechavi M."/>
            <person name="Braasch I."/>
            <person name="Lecointre G."/>
            <person name="Bobe J."/>
            <person name="Postlethwait J.H."/>
            <person name="Berthelot C."/>
            <person name="Roest Crollius H."/>
            <person name="Guiguen Y."/>
        </authorList>
    </citation>
    <scope>NUCLEOTIDE SEQUENCE</scope>
    <source>
        <strain evidence="2">NC1722</strain>
    </source>
</reference>